<name>E4U7W7_OCEP5</name>
<feature type="transmembrane region" description="Helical" evidence="9">
    <location>
        <begin position="12"/>
        <end position="32"/>
    </location>
</feature>
<dbReference type="HOGENOM" id="CLU_086356_2_3_0"/>
<feature type="transmembrane region" description="Helical" evidence="9">
    <location>
        <begin position="131"/>
        <end position="154"/>
    </location>
</feature>
<comment type="similarity">
    <text evidence="8">Belongs to the TRAP transporter small permease family.</text>
</comment>
<reference evidence="12" key="1">
    <citation type="submission" date="2010-11" db="EMBL/GenBank/DDBJ databases">
        <title>The complete sequence of chromosome of Oceanithermus profundus DSM 14977.</title>
        <authorList>
            <consortium name="US DOE Joint Genome Institute (JGI-PGF)"/>
            <person name="Lucas S."/>
            <person name="Copeland A."/>
            <person name="Lapidus A."/>
            <person name="Bruce D."/>
            <person name="Goodwin L."/>
            <person name="Pitluck S."/>
            <person name="Kyrpides N."/>
            <person name="Mavromatis K."/>
            <person name="Pagani I."/>
            <person name="Ivanova N."/>
            <person name="Zhang X."/>
            <person name="Brettin T."/>
            <person name="Detter J.C."/>
            <person name="Tapia R."/>
            <person name="Han C."/>
            <person name="Land M."/>
            <person name="Hauser L."/>
            <person name="Markowitz V."/>
            <person name="Cheng J.-F."/>
            <person name="Hugenholtz P."/>
            <person name="Woyke T."/>
            <person name="Wu D."/>
            <person name="Tindall B."/>
            <person name="Faehnrich R."/>
            <person name="Brambilla E."/>
            <person name="Klenk H.-P."/>
            <person name="Eisen J.A."/>
        </authorList>
    </citation>
    <scope>NUCLEOTIDE SEQUENCE [LARGE SCALE GENOMIC DNA]</scope>
    <source>
        <strain evidence="12">DSM 14977 / NBRC 100410 / VKM B-2274 / 506</strain>
    </source>
</reference>
<evidence type="ECO:0000256" key="2">
    <source>
        <dbReference type="ARBA" id="ARBA00022448"/>
    </source>
</evidence>
<evidence type="ECO:0000256" key="6">
    <source>
        <dbReference type="ARBA" id="ARBA00022989"/>
    </source>
</evidence>
<gene>
    <name evidence="11" type="ordered locus">Ocepr_1109</name>
</gene>
<dbReference type="Proteomes" id="UP000008722">
    <property type="component" value="Chromosome"/>
</dbReference>
<keyword evidence="3" id="KW-1003">Cell membrane</keyword>
<evidence type="ECO:0000256" key="3">
    <source>
        <dbReference type="ARBA" id="ARBA00022475"/>
    </source>
</evidence>
<evidence type="ECO:0000256" key="5">
    <source>
        <dbReference type="ARBA" id="ARBA00022692"/>
    </source>
</evidence>
<dbReference type="eggNOG" id="COG3090">
    <property type="taxonomic scope" value="Bacteria"/>
</dbReference>
<keyword evidence="7 9" id="KW-0472">Membrane</keyword>
<dbReference type="KEGG" id="opr:Ocepr_1109"/>
<evidence type="ECO:0000256" key="9">
    <source>
        <dbReference type="SAM" id="Phobius"/>
    </source>
</evidence>
<dbReference type="OrthoDB" id="26202at2"/>
<dbReference type="STRING" id="670487.Ocepr_1109"/>
<keyword evidence="2" id="KW-0813">Transport</keyword>
<feature type="transmembrane region" description="Helical" evidence="9">
    <location>
        <begin position="89"/>
        <end position="111"/>
    </location>
</feature>
<accession>E4U7W7</accession>
<organism evidence="11 12">
    <name type="scientific">Oceanithermus profundus (strain DSM 14977 / NBRC 100410 / VKM B-2274 / 506)</name>
    <dbReference type="NCBI Taxonomy" id="670487"/>
    <lineage>
        <taxon>Bacteria</taxon>
        <taxon>Thermotogati</taxon>
        <taxon>Deinococcota</taxon>
        <taxon>Deinococci</taxon>
        <taxon>Thermales</taxon>
        <taxon>Thermaceae</taxon>
        <taxon>Oceanithermus</taxon>
    </lineage>
</organism>
<comment type="subcellular location">
    <subcellularLocation>
        <location evidence="1">Cell inner membrane</location>
        <topology evidence="1">Multi-pass membrane protein</topology>
    </subcellularLocation>
</comment>
<feature type="domain" description="Tripartite ATP-independent periplasmic transporters DctQ component" evidence="10">
    <location>
        <begin position="27"/>
        <end position="153"/>
    </location>
</feature>
<keyword evidence="12" id="KW-1185">Reference proteome</keyword>
<evidence type="ECO:0000313" key="12">
    <source>
        <dbReference type="Proteomes" id="UP000008722"/>
    </source>
</evidence>
<dbReference type="Pfam" id="PF04290">
    <property type="entry name" value="DctQ"/>
    <property type="match status" value="1"/>
</dbReference>
<evidence type="ECO:0000256" key="4">
    <source>
        <dbReference type="ARBA" id="ARBA00022519"/>
    </source>
</evidence>
<dbReference type="EMBL" id="CP002361">
    <property type="protein sequence ID" value="ADR36566.1"/>
    <property type="molecule type" value="Genomic_DNA"/>
</dbReference>
<dbReference type="PANTHER" id="PTHR35011:SF10">
    <property type="entry name" value="TRAP TRANSPORTER SMALL PERMEASE PROTEIN"/>
    <property type="match status" value="1"/>
</dbReference>
<dbReference type="AlphaFoldDB" id="E4U7W7"/>
<evidence type="ECO:0000259" key="10">
    <source>
        <dbReference type="Pfam" id="PF04290"/>
    </source>
</evidence>
<feature type="transmembrane region" description="Helical" evidence="9">
    <location>
        <begin position="52"/>
        <end position="68"/>
    </location>
</feature>
<evidence type="ECO:0000256" key="1">
    <source>
        <dbReference type="ARBA" id="ARBA00004429"/>
    </source>
</evidence>
<evidence type="ECO:0000256" key="8">
    <source>
        <dbReference type="ARBA" id="ARBA00038436"/>
    </source>
</evidence>
<evidence type="ECO:0000313" key="11">
    <source>
        <dbReference type="EMBL" id="ADR36566.1"/>
    </source>
</evidence>
<dbReference type="PANTHER" id="PTHR35011">
    <property type="entry name" value="2,3-DIKETO-L-GULONATE TRAP TRANSPORTER SMALL PERMEASE PROTEIN YIAM"/>
    <property type="match status" value="1"/>
</dbReference>
<protein>
    <submittedName>
        <fullName evidence="11">Tripartite ATP-independent periplasmic transporter DctQ component</fullName>
    </submittedName>
</protein>
<dbReference type="GO" id="GO:0022857">
    <property type="term" value="F:transmembrane transporter activity"/>
    <property type="evidence" value="ECO:0007669"/>
    <property type="project" value="TreeGrafter"/>
</dbReference>
<keyword evidence="4" id="KW-0997">Cell inner membrane</keyword>
<reference evidence="11 12" key="2">
    <citation type="journal article" date="2011" name="Stand. Genomic Sci.">
        <title>Complete genome sequence of Oceanithermus profundus type strain (506).</title>
        <authorList>
            <person name="Pati A."/>
            <person name="Zhang X."/>
            <person name="Lapidus A."/>
            <person name="Nolan M."/>
            <person name="Lucas S."/>
            <person name="Del Rio T.G."/>
            <person name="Tice H."/>
            <person name="Cheng J.F."/>
            <person name="Tapia R."/>
            <person name="Han C."/>
            <person name="Goodwin L."/>
            <person name="Pitluck S."/>
            <person name="Liolios K."/>
            <person name="Pagani I."/>
            <person name="Ivanova N."/>
            <person name="Mavromatis K."/>
            <person name="Chen A."/>
            <person name="Palaniappan K."/>
            <person name="Hauser L."/>
            <person name="Jeffries C.D."/>
            <person name="Brambilla E.M."/>
            <person name="Rohl A."/>
            <person name="Mwirichia R."/>
            <person name="Rohde M."/>
            <person name="Tindall B.J."/>
            <person name="Sikorski J."/>
            <person name="Wirth R."/>
            <person name="Goker M."/>
            <person name="Woyke T."/>
            <person name="Detter J.C."/>
            <person name="Bristow J."/>
            <person name="Eisen J.A."/>
            <person name="Markowitz V."/>
            <person name="Hugenholtz P."/>
            <person name="Kyrpides N.C."/>
            <person name="Klenk H.P."/>
            <person name="Land M."/>
        </authorList>
    </citation>
    <scope>NUCLEOTIDE SEQUENCE [LARGE SCALE GENOMIC DNA]</scope>
    <source>
        <strain evidence="12">DSM 14977 / NBRC 100410 / VKM B-2274 / 506</strain>
    </source>
</reference>
<proteinExistence type="inferred from homology"/>
<dbReference type="RefSeq" id="WP_013457736.1">
    <property type="nucleotide sequence ID" value="NC_014761.1"/>
</dbReference>
<keyword evidence="5 9" id="KW-0812">Transmembrane</keyword>
<dbReference type="GO" id="GO:0005886">
    <property type="term" value="C:plasma membrane"/>
    <property type="evidence" value="ECO:0007669"/>
    <property type="project" value="UniProtKB-SubCell"/>
</dbReference>
<sequence length="162" mass="17736">MRSIVRAAEGLATLTGWVAGFLLLLTTGLILYEIALRQFFGRSTLIAEEYSGYFMAGIVYLAAGYTLQKGEHIRVGLLRERLSPAWRRRLDLIAGLLGLAFATLLVLALGNQTLDALHYGTRSFLPSRTPLVYPYAGALAGALVLWTGFVAFVLKRWAGEEG</sequence>
<evidence type="ECO:0000256" key="7">
    <source>
        <dbReference type="ARBA" id="ARBA00023136"/>
    </source>
</evidence>
<keyword evidence="6 9" id="KW-1133">Transmembrane helix</keyword>
<dbReference type="InterPro" id="IPR055348">
    <property type="entry name" value="DctQ"/>
</dbReference>
<dbReference type="GO" id="GO:0015740">
    <property type="term" value="P:C4-dicarboxylate transport"/>
    <property type="evidence" value="ECO:0007669"/>
    <property type="project" value="TreeGrafter"/>
</dbReference>
<dbReference type="InterPro" id="IPR007387">
    <property type="entry name" value="TRAP_DctQ"/>
</dbReference>